<protein>
    <submittedName>
        <fullName evidence="2">Uncharacterized protein</fullName>
    </submittedName>
</protein>
<dbReference type="AlphaFoldDB" id="A0A149S8I9"/>
<evidence type="ECO:0000256" key="1">
    <source>
        <dbReference type="SAM" id="MobiDB-lite"/>
    </source>
</evidence>
<evidence type="ECO:0000313" key="3">
    <source>
        <dbReference type="Proteomes" id="UP000075655"/>
    </source>
</evidence>
<gene>
    <name evidence="2" type="ORF">AD934_00685</name>
</gene>
<dbReference type="PATRIC" id="fig|442.8.peg.408"/>
<proteinExistence type="predicted"/>
<name>A0A149S8I9_GLUOY</name>
<evidence type="ECO:0000313" key="2">
    <source>
        <dbReference type="EMBL" id="KXV23041.1"/>
    </source>
</evidence>
<accession>A0A149S8I9</accession>
<feature type="region of interest" description="Disordered" evidence="1">
    <location>
        <begin position="33"/>
        <end position="62"/>
    </location>
</feature>
<dbReference type="EMBL" id="LHZG01000067">
    <property type="protein sequence ID" value="KXV23041.1"/>
    <property type="molecule type" value="Genomic_DNA"/>
</dbReference>
<feature type="compositionally biased region" description="Basic and acidic residues" evidence="1">
    <location>
        <begin position="33"/>
        <end position="44"/>
    </location>
</feature>
<reference evidence="2 3" key="1">
    <citation type="submission" date="2015-06" db="EMBL/GenBank/DDBJ databases">
        <title>Improved classification and identification of acetic acid bacteria using matrix-assisted laser desorption/ionization time-of-flight mass spectrometry; Gluconobacter nephelii and Gluconobacter uchimurae are later heterotypic synonyms of Gluconobacter japonicus and Gluconobacter oxydans, respectively.</title>
        <authorList>
            <person name="Li L."/>
            <person name="Cleenwerck I."/>
            <person name="De Vuyst L."/>
            <person name="Vandamme P."/>
        </authorList>
    </citation>
    <scope>NUCLEOTIDE SEQUENCE [LARGE SCALE GENOMIC DNA]</scope>
    <source>
        <strain evidence="2 3">LMG 1676</strain>
    </source>
</reference>
<sequence>MRTATMNRRAYSRRFWEGKTRFSQAVRRTLEELERQKGQTKKDEDEMADIESSKKRLSGVWG</sequence>
<comment type="caution">
    <text evidence="2">The sequence shown here is derived from an EMBL/GenBank/DDBJ whole genome shotgun (WGS) entry which is preliminary data.</text>
</comment>
<organism evidence="2 3">
    <name type="scientific">Gluconobacter oxydans</name>
    <name type="common">Gluconobacter suboxydans</name>
    <dbReference type="NCBI Taxonomy" id="442"/>
    <lineage>
        <taxon>Bacteria</taxon>
        <taxon>Pseudomonadati</taxon>
        <taxon>Pseudomonadota</taxon>
        <taxon>Alphaproteobacteria</taxon>
        <taxon>Acetobacterales</taxon>
        <taxon>Acetobacteraceae</taxon>
        <taxon>Gluconobacter</taxon>
    </lineage>
</organism>
<dbReference type="Proteomes" id="UP000075655">
    <property type="component" value="Unassembled WGS sequence"/>
</dbReference>